<comment type="caution">
    <text evidence="2">The sequence shown here is derived from an EMBL/GenBank/DDBJ whole genome shotgun (WGS) entry which is preliminary data.</text>
</comment>
<evidence type="ECO:0000313" key="3">
    <source>
        <dbReference type="Proteomes" id="UP001596523"/>
    </source>
</evidence>
<dbReference type="InterPro" id="IPR037523">
    <property type="entry name" value="VOC_core"/>
</dbReference>
<gene>
    <name evidence="2" type="ORF">ACFQVC_08965</name>
</gene>
<accession>A0ABW2JFR1</accession>
<sequence length="115" mass="11992">MAARLENIIYPVKDIDQAKALFTALLGTAPTQDAPYYVGFEVEGQPTVGLDPNGHRKGLTAPVPYWKVEDIEASIAELTGAGATLGEKPQDVGGGRQIATVTDSAGNVIGLVQDA</sequence>
<name>A0ABW2JFR1_9ACTN</name>
<evidence type="ECO:0000259" key="1">
    <source>
        <dbReference type="PROSITE" id="PS51819"/>
    </source>
</evidence>
<evidence type="ECO:0000313" key="2">
    <source>
        <dbReference type="EMBL" id="MFC7304338.1"/>
    </source>
</evidence>
<dbReference type="InterPro" id="IPR004360">
    <property type="entry name" value="Glyas_Fos-R_dOase_dom"/>
</dbReference>
<dbReference type="Gene3D" id="3.10.180.10">
    <property type="entry name" value="2,3-Dihydroxybiphenyl 1,2-Dioxygenase, domain 1"/>
    <property type="match status" value="1"/>
</dbReference>
<feature type="domain" description="VOC" evidence="1">
    <location>
        <begin position="4"/>
        <end position="114"/>
    </location>
</feature>
<protein>
    <submittedName>
        <fullName evidence="2">VOC family protein</fullName>
    </submittedName>
</protein>
<proteinExistence type="predicted"/>
<dbReference type="EMBL" id="JBHTCF010000003">
    <property type="protein sequence ID" value="MFC7304338.1"/>
    <property type="molecule type" value="Genomic_DNA"/>
</dbReference>
<keyword evidence="3" id="KW-1185">Reference proteome</keyword>
<organism evidence="2 3">
    <name type="scientific">Streptomyces monticola</name>
    <dbReference type="NCBI Taxonomy" id="2666263"/>
    <lineage>
        <taxon>Bacteria</taxon>
        <taxon>Bacillati</taxon>
        <taxon>Actinomycetota</taxon>
        <taxon>Actinomycetes</taxon>
        <taxon>Kitasatosporales</taxon>
        <taxon>Streptomycetaceae</taxon>
        <taxon>Streptomyces</taxon>
    </lineage>
</organism>
<dbReference type="PROSITE" id="PS51819">
    <property type="entry name" value="VOC"/>
    <property type="match status" value="1"/>
</dbReference>
<dbReference type="Pfam" id="PF00903">
    <property type="entry name" value="Glyoxalase"/>
    <property type="match status" value="1"/>
</dbReference>
<dbReference type="Proteomes" id="UP001596523">
    <property type="component" value="Unassembled WGS sequence"/>
</dbReference>
<dbReference type="InterPro" id="IPR029068">
    <property type="entry name" value="Glyas_Bleomycin-R_OHBP_Dase"/>
</dbReference>
<dbReference type="RefSeq" id="WP_381828645.1">
    <property type="nucleotide sequence ID" value="NZ_JBHTCF010000003.1"/>
</dbReference>
<dbReference type="SUPFAM" id="SSF54593">
    <property type="entry name" value="Glyoxalase/Bleomycin resistance protein/Dihydroxybiphenyl dioxygenase"/>
    <property type="match status" value="1"/>
</dbReference>
<reference evidence="3" key="1">
    <citation type="journal article" date="2019" name="Int. J. Syst. Evol. Microbiol.">
        <title>The Global Catalogue of Microorganisms (GCM) 10K type strain sequencing project: providing services to taxonomists for standard genome sequencing and annotation.</title>
        <authorList>
            <consortium name="The Broad Institute Genomics Platform"/>
            <consortium name="The Broad Institute Genome Sequencing Center for Infectious Disease"/>
            <person name="Wu L."/>
            <person name="Ma J."/>
        </authorList>
    </citation>
    <scope>NUCLEOTIDE SEQUENCE [LARGE SCALE GENOMIC DNA]</scope>
    <source>
        <strain evidence="3">SYNS20</strain>
    </source>
</reference>